<comment type="caution">
    <text evidence="3">The sequence shown here is derived from an EMBL/GenBank/DDBJ whole genome shotgun (WGS) entry which is preliminary data.</text>
</comment>
<evidence type="ECO:0000256" key="1">
    <source>
        <dbReference type="SAM" id="Coils"/>
    </source>
</evidence>
<feature type="region of interest" description="Disordered" evidence="2">
    <location>
        <begin position="16"/>
        <end position="49"/>
    </location>
</feature>
<accession>A0AA38NYT2</accession>
<dbReference type="Proteomes" id="UP001163846">
    <property type="component" value="Unassembled WGS sequence"/>
</dbReference>
<keyword evidence="4" id="KW-1185">Reference proteome</keyword>
<dbReference type="EMBL" id="MU806764">
    <property type="protein sequence ID" value="KAJ3833134.1"/>
    <property type="molecule type" value="Genomic_DNA"/>
</dbReference>
<evidence type="ECO:0000313" key="3">
    <source>
        <dbReference type="EMBL" id="KAJ3833134.1"/>
    </source>
</evidence>
<gene>
    <name evidence="3" type="ORF">F5878DRAFT_665916</name>
</gene>
<feature type="region of interest" description="Disordered" evidence="2">
    <location>
        <begin position="82"/>
        <end position="115"/>
    </location>
</feature>
<name>A0AA38NYT2_9AGAR</name>
<dbReference type="AlphaFoldDB" id="A0AA38NYT2"/>
<evidence type="ECO:0000313" key="4">
    <source>
        <dbReference type="Proteomes" id="UP001163846"/>
    </source>
</evidence>
<feature type="coiled-coil region" evidence="1">
    <location>
        <begin position="130"/>
        <end position="171"/>
    </location>
</feature>
<proteinExistence type="predicted"/>
<evidence type="ECO:0000256" key="2">
    <source>
        <dbReference type="SAM" id="MobiDB-lite"/>
    </source>
</evidence>
<protein>
    <submittedName>
        <fullName evidence="3">Uncharacterized protein</fullName>
    </submittedName>
</protein>
<reference evidence="3" key="1">
    <citation type="submission" date="2022-08" db="EMBL/GenBank/DDBJ databases">
        <authorList>
            <consortium name="DOE Joint Genome Institute"/>
            <person name="Min B."/>
            <person name="Riley R."/>
            <person name="Sierra-Patev S."/>
            <person name="Naranjo-Ortiz M."/>
            <person name="Looney B."/>
            <person name="Konkel Z."/>
            <person name="Slot J.C."/>
            <person name="Sakamoto Y."/>
            <person name="Steenwyk J.L."/>
            <person name="Rokas A."/>
            <person name="Carro J."/>
            <person name="Camarero S."/>
            <person name="Ferreira P."/>
            <person name="Molpeceres G."/>
            <person name="Ruiz-Duenas F.J."/>
            <person name="Serrano A."/>
            <person name="Henrissat B."/>
            <person name="Drula E."/>
            <person name="Hughes K.W."/>
            <person name="Mata J.L."/>
            <person name="Ishikawa N.K."/>
            <person name="Vargas-Isla R."/>
            <person name="Ushijima S."/>
            <person name="Smith C.A."/>
            <person name="Ahrendt S."/>
            <person name="Andreopoulos W."/>
            <person name="He G."/>
            <person name="Labutti K."/>
            <person name="Lipzen A."/>
            <person name="Ng V."/>
            <person name="Sandor L."/>
            <person name="Barry K."/>
            <person name="Martinez A.T."/>
            <person name="Xiao Y."/>
            <person name="Gibbons J.G."/>
            <person name="Terashima K."/>
            <person name="Hibbett D.S."/>
            <person name="Grigoriev I.V."/>
        </authorList>
    </citation>
    <scope>NUCLEOTIDE SEQUENCE</scope>
    <source>
        <strain evidence="3">TFB9207</strain>
    </source>
</reference>
<sequence>MSLRTLLSQRKKLIKRRRLQAKSLEEPEEQGVESSEGEGMKLRPPSSTGRERISLLYNLGIEDSQVDTQLWTEGMRHLNEDNSTYLKPRRPSPSEDVHFSQRPPGWFGSDEPELDEDDTALAADGQDGVSENQSKETVQLMAEIRTLQDENKKLQARVNDTSQELKEILDKNTQLTCSLKQSRKHSSALMSQIAVLKSKNDSLHLETSKQQVKLRAITGIIARTGDIFVEFGSGSFDSEKLHHEMNGVLLSHLESSQS</sequence>
<organism evidence="3 4">
    <name type="scientific">Lentinula raphanica</name>
    <dbReference type="NCBI Taxonomy" id="153919"/>
    <lineage>
        <taxon>Eukaryota</taxon>
        <taxon>Fungi</taxon>
        <taxon>Dikarya</taxon>
        <taxon>Basidiomycota</taxon>
        <taxon>Agaricomycotina</taxon>
        <taxon>Agaricomycetes</taxon>
        <taxon>Agaricomycetidae</taxon>
        <taxon>Agaricales</taxon>
        <taxon>Marasmiineae</taxon>
        <taxon>Omphalotaceae</taxon>
        <taxon>Lentinula</taxon>
    </lineage>
</organism>
<keyword evidence="1" id="KW-0175">Coiled coil</keyword>